<feature type="compositionally biased region" description="Basic and acidic residues" evidence="1">
    <location>
        <begin position="11"/>
        <end position="25"/>
    </location>
</feature>
<evidence type="ECO:0000313" key="2">
    <source>
        <dbReference type="EMBL" id="PKA56724.1"/>
    </source>
</evidence>
<feature type="region of interest" description="Disordered" evidence="1">
    <location>
        <begin position="42"/>
        <end position="85"/>
    </location>
</feature>
<feature type="region of interest" description="Disordered" evidence="1">
    <location>
        <begin position="1"/>
        <end position="25"/>
    </location>
</feature>
<keyword evidence="3" id="KW-1185">Reference proteome</keyword>
<reference evidence="2 3" key="1">
    <citation type="journal article" date="2017" name="Nature">
        <title>The Apostasia genome and the evolution of orchids.</title>
        <authorList>
            <person name="Zhang G.Q."/>
            <person name="Liu K.W."/>
            <person name="Li Z."/>
            <person name="Lohaus R."/>
            <person name="Hsiao Y.Y."/>
            <person name="Niu S.C."/>
            <person name="Wang J.Y."/>
            <person name="Lin Y.C."/>
            <person name="Xu Q."/>
            <person name="Chen L.J."/>
            <person name="Yoshida K."/>
            <person name="Fujiwara S."/>
            <person name="Wang Z.W."/>
            <person name="Zhang Y.Q."/>
            <person name="Mitsuda N."/>
            <person name="Wang M."/>
            <person name="Liu G.H."/>
            <person name="Pecoraro L."/>
            <person name="Huang H.X."/>
            <person name="Xiao X.J."/>
            <person name="Lin M."/>
            <person name="Wu X.Y."/>
            <person name="Wu W.L."/>
            <person name="Chen Y.Y."/>
            <person name="Chang S.B."/>
            <person name="Sakamoto S."/>
            <person name="Ohme-Takagi M."/>
            <person name="Yagi M."/>
            <person name="Zeng S.J."/>
            <person name="Shen C.Y."/>
            <person name="Yeh C.M."/>
            <person name="Luo Y.B."/>
            <person name="Tsai W.C."/>
            <person name="Van de Peer Y."/>
            <person name="Liu Z.J."/>
        </authorList>
    </citation>
    <scope>NUCLEOTIDE SEQUENCE [LARGE SCALE GENOMIC DNA]</scope>
    <source>
        <strain evidence="3">cv. Shenzhen</strain>
        <tissue evidence="2">Stem</tissue>
    </source>
</reference>
<name>A0A2I0AMG1_9ASPA</name>
<dbReference type="AlphaFoldDB" id="A0A2I0AMG1"/>
<feature type="compositionally biased region" description="Basic and acidic residues" evidence="1">
    <location>
        <begin position="58"/>
        <end position="69"/>
    </location>
</feature>
<dbReference type="OrthoDB" id="1858881at2759"/>
<dbReference type="PANTHER" id="PTHR33872:SF2">
    <property type="entry name" value="DNA POLYMERASE EPSILON CATALYTIC SUBUNIT A"/>
    <property type="match status" value="1"/>
</dbReference>
<dbReference type="Proteomes" id="UP000236161">
    <property type="component" value="Unassembled WGS sequence"/>
</dbReference>
<evidence type="ECO:0000256" key="1">
    <source>
        <dbReference type="SAM" id="MobiDB-lite"/>
    </source>
</evidence>
<organism evidence="2 3">
    <name type="scientific">Apostasia shenzhenica</name>
    <dbReference type="NCBI Taxonomy" id="1088818"/>
    <lineage>
        <taxon>Eukaryota</taxon>
        <taxon>Viridiplantae</taxon>
        <taxon>Streptophyta</taxon>
        <taxon>Embryophyta</taxon>
        <taxon>Tracheophyta</taxon>
        <taxon>Spermatophyta</taxon>
        <taxon>Magnoliopsida</taxon>
        <taxon>Liliopsida</taxon>
        <taxon>Asparagales</taxon>
        <taxon>Orchidaceae</taxon>
        <taxon>Apostasioideae</taxon>
        <taxon>Apostasia</taxon>
    </lineage>
</organism>
<evidence type="ECO:0000313" key="3">
    <source>
        <dbReference type="Proteomes" id="UP000236161"/>
    </source>
</evidence>
<proteinExistence type="predicted"/>
<dbReference type="EMBL" id="KZ451970">
    <property type="protein sequence ID" value="PKA56724.1"/>
    <property type="molecule type" value="Genomic_DNA"/>
</dbReference>
<gene>
    <name evidence="2" type="ORF">AXF42_Ash012854</name>
</gene>
<dbReference type="PANTHER" id="PTHR33872">
    <property type="entry name" value="DNA POLYMERASE EPSILON CATALYTIC SUBUNIT A"/>
    <property type="match status" value="1"/>
</dbReference>
<sequence>MGSLMAGWDAPSKDPKSDKFQRNRSLTKEEIEAYWKSKKRAEEEHLRAISGDQNENQENLHRGTADRMQRSVSLPLANRKESSMNLNDSKLDEHDIRMSRCWWTRSNWAFLNEPPVKEMEGPSYKYAAQYHVAELGRSRSTDNRGLVLNERTLQSN</sequence>
<protein>
    <submittedName>
        <fullName evidence="2">Uncharacterized protein</fullName>
    </submittedName>
</protein>
<accession>A0A2I0AMG1</accession>